<comment type="similarity">
    <text evidence="1 2">Belongs to the enoyl-CoA hydratase/isomerase family.</text>
</comment>
<evidence type="ECO:0000313" key="3">
    <source>
        <dbReference type="EMBL" id="AQV99194.1"/>
    </source>
</evidence>
<dbReference type="EMBL" id="CP017759">
    <property type="protein sequence ID" value="AQV99194.1"/>
    <property type="molecule type" value="Genomic_DNA"/>
</dbReference>
<dbReference type="CDD" id="cd06558">
    <property type="entry name" value="crotonase-like"/>
    <property type="match status" value="1"/>
</dbReference>
<dbReference type="RefSeq" id="WP_078201613.1">
    <property type="nucleotide sequence ID" value="NZ_CP017759.1"/>
</dbReference>
<organism evidence="3 4">
    <name type="scientific">Cupriavidus necator</name>
    <name type="common">Alcaligenes eutrophus</name>
    <name type="synonym">Ralstonia eutropha</name>
    <dbReference type="NCBI Taxonomy" id="106590"/>
    <lineage>
        <taxon>Bacteria</taxon>
        <taxon>Pseudomonadati</taxon>
        <taxon>Pseudomonadota</taxon>
        <taxon>Betaproteobacteria</taxon>
        <taxon>Burkholderiales</taxon>
        <taxon>Burkholderiaceae</taxon>
        <taxon>Cupriavidus</taxon>
    </lineage>
</organism>
<geneLocation type="plasmid" evidence="4">
    <name>penh92</name>
</geneLocation>
<accession>A0A1U9V2L0</accession>
<proteinExistence type="inferred from homology"/>
<evidence type="ECO:0000313" key="4">
    <source>
        <dbReference type="Proteomes" id="UP000189627"/>
    </source>
</evidence>
<evidence type="ECO:0000256" key="1">
    <source>
        <dbReference type="ARBA" id="ARBA00005254"/>
    </source>
</evidence>
<sequence>MNTRQENLVVERADDFLWITINRAEKANAMTVAIMEGITAAIRDGAGDQTVKAVLLTAAGGRVFSGGADVREQPEDGDMARQRERRSQALAALQDAVMDNPVPVIAVLNGIASGGGAMLALLADACVAAETASLSLPEIDLGIPTFSGANILEVIGGRALALDLIQTGRRMPAREALTRGLVAAVVPADELKQAATGLAGTLGAKERRVFADNKQWINRQLKAALLEARAQHARHRKAVASAEAVAH</sequence>
<evidence type="ECO:0000256" key="2">
    <source>
        <dbReference type="RuleBase" id="RU003707"/>
    </source>
</evidence>
<keyword evidence="3" id="KW-0614">Plasmid</keyword>
<dbReference type="SUPFAM" id="SSF52096">
    <property type="entry name" value="ClpP/crotonase"/>
    <property type="match status" value="1"/>
</dbReference>
<dbReference type="InterPro" id="IPR001753">
    <property type="entry name" value="Enoyl-CoA_hydra/iso"/>
</dbReference>
<reference evidence="4" key="1">
    <citation type="submission" date="2017-02" db="EMBL/GenBank/DDBJ databases">
        <title>Complete genome sequence of Cupriavidus necator strain NH9, a 3-chlorobenzoate degrader.</title>
        <authorList>
            <person name="Moriuchi R."/>
            <person name="Dohra H."/>
            <person name="Ogawa N."/>
        </authorList>
    </citation>
    <scope>NUCLEOTIDE SEQUENCE [LARGE SCALE GENOMIC DNA]</scope>
    <source>
        <strain evidence="4">NH9</strain>
        <plasmid evidence="4">penh92</plasmid>
    </source>
</reference>
<dbReference type="KEGG" id="cuh:BJN34_35550"/>
<dbReference type="InterPro" id="IPR029045">
    <property type="entry name" value="ClpP/crotonase-like_dom_sf"/>
</dbReference>
<dbReference type="Pfam" id="PF00378">
    <property type="entry name" value="ECH_1"/>
    <property type="match status" value="1"/>
</dbReference>
<dbReference type="OrthoDB" id="9113337at2"/>
<dbReference type="Proteomes" id="UP000189627">
    <property type="component" value="Plasmid pENH92"/>
</dbReference>
<dbReference type="GO" id="GO:0003824">
    <property type="term" value="F:catalytic activity"/>
    <property type="evidence" value="ECO:0007669"/>
    <property type="project" value="InterPro"/>
</dbReference>
<dbReference type="PANTHER" id="PTHR11941:SF54">
    <property type="entry name" value="ENOYL-COA HYDRATASE, MITOCHONDRIAL"/>
    <property type="match status" value="1"/>
</dbReference>
<dbReference type="PANTHER" id="PTHR11941">
    <property type="entry name" value="ENOYL-COA HYDRATASE-RELATED"/>
    <property type="match status" value="1"/>
</dbReference>
<protein>
    <submittedName>
        <fullName evidence="3">3-hydroxypropionyl-CoA dehydratase</fullName>
    </submittedName>
</protein>
<dbReference type="AlphaFoldDB" id="A0A1U9V2L0"/>
<name>A0A1U9V2L0_CUPNE</name>
<gene>
    <name evidence="3" type="ORF">BJN34_35550</name>
</gene>
<dbReference type="GO" id="GO:0006635">
    <property type="term" value="P:fatty acid beta-oxidation"/>
    <property type="evidence" value="ECO:0007669"/>
    <property type="project" value="TreeGrafter"/>
</dbReference>
<dbReference type="Gene3D" id="3.90.226.10">
    <property type="entry name" value="2-enoyl-CoA Hydratase, Chain A, domain 1"/>
    <property type="match status" value="1"/>
</dbReference>
<dbReference type="InterPro" id="IPR018376">
    <property type="entry name" value="Enoyl-CoA_hyd/isom_CS"/>
</dbReference>
<dbReference type="PROSITE" id="PS00166">
    <property type="entry name" value="ENOYL_COA_HYDRATASE"/>
    <property type="match status" value="1"/>
</dbReference>